<proteinExistence type="predicted"/>
<keyword evidence="2" id="KW-1185">Reference proteome</keyword>
<accession>A0A4Y2BCY5</accession>
<protein>
    <submittedName>
        <fullName evidence="1">Uncharacterized protein</fullName>
    </submittedName>
</protein>
<evidence type="ECO:0000313" key="1">
    <source>
        <dbReference type="EMBL" id="GBL89617.1"/>
    </source>
</evidence>
<sequence length="96" mass="10869">MDFSPDLQIYISCWNKSINVACLLVCLRNVSDQPDSEKPNFGIAPLDLYQLLDQIYQRCMSVGLSSDQPDSEKPNFGIVPLGLRVNTTTQKIHRVR</sequence>
<dbReference type="Proteomes" id="UP000499080">
    <property type="component" value="Unassembled WGS sequence"/>
</dbReference>
<reference evidence="1 2" key="1">
    <citation type="journal article" date="2019" name="Sci. Rep.">
        <title>Orb-weaving spider Araneus ventricosus genome elucidates the spidroin gene catalogue.</title>
        <authorList>
            <person name="Kono N."/>
            <person name="Nakamura H."/>
            <person name="Ohtoshi R."/>
            <person name="Moran D.A.P."/>
            <person name="Shinohara A."/>
            <person name="Yoshida Y."/>
            <person name="Fujiwara M."/>
            <person name="Mori M."/>
            <person name="Tomita M."/>
            <person name="Arakawa K."/>
        </authorList>
    </citation>
    <scope>NUCLEOTIDE SEQUENCE [LARGE SCALE GENOMIC DNA]</scope>
</reference>
<organism evidence="1 2">
    <name type="scientific">Araneus ventricosus</name>
    <name type="common">Orbweaver spider</name>
    <name type="synonym">Epeira ventricosa</name>
    <dbReference type="NCBI Taxonomy" id="182803"/>
    <lineage>
        <taxon>Eukaryota</taxon>
        <taxon>Metazoa</taxon>
        <taxon>Ecdysozoa</taxon>
        <taxon>Arthropoda</taxon>
        <taxon>Chelicerata</taxon>
        <taxon>Arachnida</taxon>
        <taxon>Araneae</taxon>
        <taxon>Araneomorphae</taxon>
        <taxon>Entelegynae</taxon>
        <taxon>Araneoidea</taxon>
        <taxon>Araneidae</taxon>
        <taxon>Araneus</taxon>
    </lineage>
</organism>
<gene>
    <name evidence="1" type="ORF">AVEN_104587_1</name>
</gene>
<dbReference type="EMBL" id="BGPR01000066">
    <property type="protein sequence ID" value="GBL89617.1"/>
    <property type="molecule type" value="Genomic_DNA"/>
</dbReference>
<dbReference type="AlphaFoldDB" id="A0A4Y2BCY5"/>
<comment type="caution">
    <text evidence="1">The sequence shown here is derived from an EMBL/GenBank/DDBJ whole genome shotgun (WGS) entry which is preliminary data.</text>
</comment>
<evidence type="ECO:0000313" key="2">
    <source>
        <dbReference type="Proteomes" id="UP000499080"/>
    </source>
</evidence>
<name>A0A4Y2BCY5_ARAVE</name>